<protein>
    <submittedName>
        <fullName evidence="2">Uncharacterized protein</fullName>
    </submittedName>
</protein>
<feature type="compositionally biased region" description="Basic and acidic residues" evidence="1">
    <location>
        <begin position="458"/>
        <end position="479"/>
    </location>
</feature>
<dbReference type="AlphaFoldDB" id="A0A1V6RKN5"/>
<evidence type="ECO:0000313" key="3">
    <source>
        <dbReference type="Proteomes" id="UP000191612"/>
    </source>
</evidence>
<dbReference type="Proteomes" id="UP000191612">
    <property type="component" value="Unassembled WGS sequence"/>
</dbReference>
<feature type="compositionally biased region" description="Basic and acidic residues" evidence="1">
    <location>
        <begin position="397"/>
        <end position="449"/>
    </location>
</feature>
<feature type="compositionally biased region" description="Basic and acidic residues" evidence="1">
    <location>
        <begin position="77"/>
        <end position="109"/>
    </location>
</feature>
<reference evidence="3" key="1">
    <citation type="journal article" date="2017" name="Nat. Microbiol.">
        <title>Global analysis of biosynthetic gene clusters reveals vast potential of secondary metabolite production in Penicillium species.</title>
        <authorList>
            <person name="Nielsen J.C."/>
            <person name="Grijseels S."/>
            <person name="Prigent S."/>
            <person name="Ji B."/>
            <person name="Dainat J."/>
            <person name="Nielsen K.F."/>
            <person name="Frisvad J.C."/>
            <person name="Workman M."/>
            <person name="Nielsen J."/>
        </authorList>
    </citation>
    <scope>NUCLEOTIDE SEQUENCE [LARGE SCALE GENOMIC DNA]</scope>
    <source>
        <strain evidence="3">IBT 29525</strain>
    </source>
</reference>
<feature type="compositionally biased region" description="Polar residues" evidence="1">
    <location>
        <begin position="7"/>
        <end position="28"/>
    </location>
</feature>
<feature type="region of interest" description="Disordered" evidence="1">
    <location>
        <begin position="1"/>
        <end position="211"/>
    </location>
</feature>
<proteinExistence type="predicted"/>
<keyword evidence="3" id="KW-1185">Reference proteome</keyword>
<evidence type="ECO:0000256" key="1">
    <source>
        <dbReference type="SAM" id="MobiDB-lite"/>
    </source>
</evidence>
<organism evidence="2 3">
    <name type="scientific">Penicillium solitum</name>
    <dbReference type="NCBI Taxonomy" id="60172"/>
    <lineage>
        <taxon>Eukaryota</taxon>
        <taxon>Fungi</taxon>
        <taxon>Dikarya</taxon>
        <taxon>Ascomycota</taxon>
        <taxon>Pezizomycotina</taxon>
        <taxon>Eurotiomycetes</taxon>
        <taxon>Eurotiomycetidae</taxon>
        <taxon>Eurotiales</taxon>
        <taxon>Aspergillaceae</taxon>
        <taxon>Penicillium</taxon>
    </lineage>
</organism>
<accession>A0A1V6RKN5</accession>
<gene>
    <name evidence="2" type="ORF">PENSOL_c003G02601</name>
</gene>
<dbReference type="STRING" id="60172.A0A1V6RKN5"/>
<name>A0A1V6RKN5_9EURO</name>
<feature type="region of interest" description="Disordered" evidence="1">
    <location>
        <begin position="397"/>
        <end position="479"/>
    </location>
</feature>
<evidence type="ECO:0000313" key="2">
    <source>
        <dbReference type="EMBL" id="OQE02014.1"/>
    </source>
</evidence>
<comment type="caution">
    <text evidence="2">The sequence shown here is derived from an EMBL/GenBank/DDBJ whole genome shotgun (WGS) entry which is preliminary data.</text>
</comment>
<sequence length="479" mass="55232">MKADPNASPQVKSKTTQKLEGPSNSESILQPRAGDAPVKTPDDDHEQDSLEDQKAATGVDQKPSSEDIDMPLASKIDPTEPHIKIEKPDPALATRLEDQKPATGVKDDPSGVDTEMPLAPKIDPTEPSIKAEKPDPDLVAGVGERNPATGVKPDPSCEDTEMPLAPKIDPNEATATSDHSESKRSLASFDSQDFLEETRTQNSPDSSDTKPEGQLCLKCFMQWGKELKPSERLLDCQITHGSSSSCNHCLGEHSRCGMLPSNLTRDLLQLKHEMNKALDVGEAIEEKKRFCDTYLNVSGEIHRPSAGPSASCLQLHLRDIERKMSKRREYYQKNAERIKPRMREYYRGYYQKNAERIKPRRREYYREYYQKNADRIKPKHRENWRKYYQKNVDQIKSRRREYEQKNADRIKSRKREYYQKNADHIKSKEREYRQKNVDRIKSRKREYQQENKPQARLQQEDGLKQEARPKQEDQVKQEA</sequence>
<dbReference type="EMBL" id="MDYO01000003">
    <property type="protein sequence ID" value="OQE02014.1"/>
    <property type="molecule type" value="Genomic_DNA"/>
</dbReference>